<dbReference type="RefSeq" id="WP_012595586.1">
    <property type="nucleotide sequence ID" value="NC_011726.1"/>
</dbReference>
<dbReference type="PROSITE" id="PS51257">
    <property type="entry name" value="PROKAR_LIPOPROTEIN"/>
    <property type="match status" value="1"/>
</dbReference>
<dbReference type="PANTHER" id="PTHR37953">
    <property type="entry name" value="UPF0127 PROTEIN MJ1496"/>
    <property type="match status" value="1"/>
</dbReference>
<accession>B7K1C3</accession>
<evidence type="ECO:0008006" key="4">
    <source>
        <dbReference type="Google" id="ProtNLM"/>
    </source>
</evidence>
<feature type="chain" id="PRO_5002858281" description="DUF192 domain-containing protein" evidence="1">
    <location>
        <begin position="25"/>
        <end position="189"/>
    </location>
</feature>
<dbReference type="eggNOG" id="COG1430">
    <property type="taxonomic scope" value="Bacteria"/>
</dbReference>
<evidence type="ECO:0000256" key="1">
    <source>
        <dbReference type="SAM" id="SignalP"/>
    </source>
</evidence>
<dbReference type="OrthoDB" id="9808290at2"/>
<dbReference type="STRING" id="41431.PCC8801_2299"/>
<dbReference type="InterPro" id="IPR038695">
    <property type="entry name" value="Saro_0823-like_sf"/>
</dbReference>
<dbReference type="Pfam" id="PF02643">
    <property type="entry name" value="DUF192"/>
    <property type="match status" value="1"/>
</dbReference>
<reference evidence="3" key="1">
    <citation type="journal article" date="2011" name="MBio">
        <title>Novel metabolic attributes of the genus Cyanothece, comprising a group of unicellular nitrogen-fixing Cyanobacteria.</title>
        <authorList>
            <person name="Bandyopadhyay A."/>
            <person name="Elvitigala T."/>
            <person name="Welsh E."/>
            <person name="Stockel J."/>
            <person name="Liberton M."/>
            <person name="Min H."/>
            <person name="Sherman L.A."/>
            <person name="Pakrasi H.B."/>
        </authorList>
    </citation>
    <scope>NUCLEOTIDE SEQUENCE [LARGE SCALE GENOMIC DNA]</scope>
    <source>
        <strain evidence="3">PCC 8801</strain>
    </source>
</reference>
<protein>
    <recommendedName>
        <fullName evidence="4">DUF192 domain-containing protein</fullName>
    </recommendedName>
</protein>
<dbReference type="Proteomes" id="UP000008204">
    <property type="component" value="Chromosome"/>
</dbReference>
<dbReference type="KEGG" id="cyp:PCC8801_2299"/>
<gene>
    <name evidence="2" type="ordered locus">PCC8801_2299</name>
</gene>
<dbReference type="PANTHER" id="PTHR37953:SF1">
    <property type="entry name" value="UPF0127 PROTEIN MJ1496"/>
    <property type="match status" value="1"/>
</dbReference>
<dbReference type="InterPro" id="IPR003795">
    <property type="entry name" value="DUF192"/>
</dbReference>
<sequence length="189" mass="20809">MIKRPLLLIIALSVLLLGCSNSNSIESSSNSVAKNPTAIAQIQGQKLPIEAQVKIGEQVIDLEVAKTPEQQRMGLMYRPSLEDNQGMVFPFDPPQPVRFWMKNVSIPLDMIFLFKGEVKAIESNVPPCTTARCPTYGPSIETEIDQVIELRGGRAEELGIKPGDRLTVEFFNSPSKPQSSLPKVFGSIQ</sequence>
<evidence type="ECO:0000313" key="3">
    <source>
        <dbReference type="Proteomes" id="UP000008204"/>
    </source>
</evidence>
<keyword evidence="3" id="KW-1185">Reference proteome</keyword>
<feature type="signal peptide" evidence="1">
    <location>
        <begin position="1"/>
        <end position="24"/>
    </location>
</feature>
<keyword evidence="1" id="KW-0732">Signal</keyword>
<evidence type="ECO:0000313" key="2">
    <source>
        <dbReference type="EMBL" id="ACK66318.1"/>
    </source>
</evidence>
<dbReference type="EMBL" id="CP001287">
    <property type="protein sequence ID" value="ACK66318.1"/>
    <property type="molecule type" value="Genomic_DNA"/>
</dbReference>
<proteinExistence type="predicted"/>
<organism evidence="2 3">
    <name type="scientific">Rippkaea orientalis (strain PCC 8801 / RF-1)</name>
    <name type="common">Cyanothece sp. (strain PCC 8801)</name>
    <dbReference type="NCBI Taxonomy" id="41431"/>
    <lineage>
        <taxon>Bacteria</taxon>
        <taxon>Bacillati</taxon>
        <taxon>Cyanobacteriota</taxon>
        <taxon>Cyanophyceae</taxon>
        <taxon>Oscillatoriophycideae</taxon>
        <taxon>Chroococcales</taxon>
        <taxon>Aphanothecaceae</taxon>
        <taxon>Rippkaea</taxon>
        <taxon>Rippkaea orientalis</taxon>
    </lineage>
</organism>
<dbReference type="HOGENOM" id="CLU_097039_2_0_3"/>
<dbReference type="Gene3D" id="2.60.120.1140">
    <property type="entry name" value="Protein of unknown function DUF192"/>
    <property type="match status" value="1"/>
</dbReference>
<dbReference type="AlphaFoldDB" id="B7K1C3"/>
<name>B7K1C3_RIPO1</name>